<comment type="caution">
    <text evidence="1">The sequence shown here is derived from an EMBL/GenBank/DDBJ whole genome shotgun (WGS) entry which is preliminary data.</text>
</comment>
<keyword evidence="2" id="KW-1185">Reference proteome</keyword>
<dbReference type="EMBL" id="JASCZI010182676">
    <property type="protein sequence ID" value="MED6188401.1"/>
    <property type="molecule type" value="Genomic_DNA"/>
</dbReference>
<reference evidence="1 2" key="1">
    <citation type="journal article" date="2023" name="Plants (Basel)">
        <title>Bridging the Gap: Combining Genomics and Transcriptomics Approaches to Understand Stylosanthes scabra, an Orphan Legume from the Brazilian Caatinga.</title>
        <authorList>
            <person name="Ferreira-Neto J.R.C."/>
            <person name="da Silva M.D."/>
            <person name="Binneck E."/>
            <person name="de Melo N.F."/>
            <person name="da Silva R.H."/>
            <person name="de Melo A.L.T.M."/>
            <person name="Pandolfi V."/>
            <person name="Bustamante F.O."/>
            <person name="Brasileiro-Vidal A.C."/>
            <person name="Benko-Iseppon A.M."/>
        </authorList>
    </citation>
    <scope>NUCLEOTIDE SEQUENCE [LARGE SCALE GENOMIC DNA]</scope>
    <source>
        <tissue evidence="1">Leaves</tissue>
    </source>
</reference>
<sequence length="124" mass="13922">MECEFDISDSIGVDFAHTSYTNFIRQNQGAEVCGSTIRLGQALPSPVYFSPTEPLVKYEISNTAEFDHAIGLTEERVEGYHLVSGLTRCCYSTQSFDAWWSNYFNSHCPPLKQVLTNLNLTSIV</sequence>
<evidence type="ECO:0000313" key="2">
    <source>
        <dbReference type="Proteomes" id="UP001341840"/>
    </source>
</evidence>
<dbReference type="Proteomes" id="UP001341840">
    <property type="component" value="Unassembled WGS sequence"/>
</dbReference>
<proteinExistence type="predicted"/>
<accession>A0ABU6WR80</accession>
<name>A0ABU6WR80_9FABA</name>
<protein>
    <submittedName>
        <fullName evidence="1">Uncharacterized protein</fullName>
    </submittedName>
</protein>
<evidence type="ECO:0000313" key="1">
    <source>
        <dbReference type="EMBL" id="MED6188401.1"/>
    </source>
</evidence>
<gene>
    <name evidence="1" type="ORF">PIB30_085594</name>
</gene>
<organism evidence="1 2">
    <name type="scientific">Stylosanthes scabra</name>
    <dbReference type="NCBI Taxonomy" id="79078"/>
    <lineage>
        <taxon>Eukaryota</taxon>
        <taxon>Viridiplantae</taxon>
        <taxon>Streptophyta</taxon>
        <taxon>Embryophyta</taxon>
        <taxon>Tracheophyta</taxon>
        <taxon>Spermatophyta</taxon>
        <taxon>Magnoliopsida</taxon>
        <taxon>eudicotyledons</taxon>
        <taxon>Gunneridae</taxon>
        <taxon>Pentapetalae</taxon>
        <taxon>rosids</taxon>
        <taxon>fabids</taxon>
        <taxon>Fabales</taxon>
        <taxon>Fabaceae</taxon>
        <taxon>Papilionoideae</taxon>
        <taxon>50 kb inversion clade</taxon>
        <taxon>dalbergioids sensu lato</taxon>
        <taxon>Dalbergieae</taxon>
        <taxon>Pterocarpus clade</taxon>
        <taxon>Stylosanthes</taxon>
    </lineage>
</organism>